<dbReference type="EMBL" id="CABITT030000003">
    <property type="protein sequence ID" value="VVA98275.1"/>
    <property type="molecule type" value="Genomic_DNA"/>
</dbReference>
<gene>
    <name evidence="2" type="ORF">ANE_LOCUS8720</name>
</gene>
<dbReference type="Proteomes" id="UP000489600">
    <property type="component" value="Unassembled WGS sequence"/>
</dbReference>
<dbReference type="AlphaFoldDB" id="A0A565BAT2"/>
<evidence type="ECO:0000256" key="1">
    <source>
        <dbReference type="SAM" id="MobiDB-lite"/>
    </source>
</evidence>
<feature type="region of interest" description="Disordered" evidence="1">
    <location>
        <begin position="1"/>
        <end position="24"/>
    </location>
</feature>
<comment type="caution">
    <text evidence="2">The sequence shown here is derived from an EMBL/GenBank/DDBJ whole genome shotgun (WGS) entry which is preliminary data.</text>
</comment>
<evidence type="ECO:0000313" key="3">
    <source>
        <dbReference type="Proteomes" id="UP000489600"/>
    </source>
</evidence>
<sequence length="89" mass="10529">MSAGVSSHHFHRNKSNAARRTEVDTSQRTGCYFCGNHEHIRAFGYKYWERIKRLIYERKFTWNRSRNQIWVKKGDLQSTVTRCTSGSTT</sequence>
<reference evidence="2" key="1">
    <citation type="submission" date="2019-07" db="EMBL/GenBank/DDBJ databases">
        <authorList>
            <person name="Dittberner H."/>
        </authorList>
    </citation>
    <scope>NUCLEOTIDE SEQUENCE [LARGE SCALE GENOMIC DNA]</scope>
</reference>
<name>A0A565BAT2_9BRAS</name>
<proteinExistence type="predicted"/>
<keyword evidence="3" id="KW-1185">Reference proteome</keyword>
<protein>
    <submittedName>
        <fullName evidence="2">Uncharacterized protein</fullName>
    </submittedName>
</protein>
<organism evidence="2 3">
    <name type="scientific">Arabis nemorensis</name>
    <dbReference type="NCBI Taxonomy" id="586526"/>
    <lineage>
        <taxon>Eukaryota</taxon>
        <taxon>Viridiplantae</taxon>
        <taxon>Streptophyta</taxon>
        <taxon>Embryophyta</taxon>
        <taxon>Tracheophyta</taxon>
        <taxon>Spermatophyta</taxon>
        <taxon>Magnoliopsida</taxon>
        <taxon>eudicotyledons</taxon>
        <taxon>Gunneridae</taxon>
        <taxon>Pentapetalae</taxon>
        <taxon>rosids</taxon>
        <taxon>malvids</taxon>
        <taxon>Brassicales</taxon>
        <taxon>Brassicaceae</taxon>
        <taxon>Arabideae</taxon>
        <taxon>Arabis</taxon>
    </lineage>
</organism>
<accession>A0A565BAT2</accession>
<dbReference type="OrthoDB" id="1113820at2759"/>
<evidence type="ECO:0000313" key="2">
    <source>
        <dbReference type="EMBL" id="VVA98275.1"/>
    </source>
</evidence>